<comment type="caution">
    <text evidence="4">The sequence shown here is derived from an EMBL/GenBank/DDBJ whole genome shotgun (WGS) entry which is preliminary data.</text>
</comment>
<feature type="chain" id="PRO_5040202498" description="DUF6535 domain-containing protein" evidence="2">
    <location>
        <begin position="17"/>
        <end position="229"/>
    </location>
</feature>
<keyword evidence="1" id="KW-1133">Transmembrane helix</keyword>
<dbReference type="Proteomes" id="UP000807769">
    <property type="component" value="Unassembled WGS sequence"/>
</dbReference>
<gene>
    <name evidence="4" type="ORF">BJ212DRAFT_1322003</name>
</gene>
<accession>A0A9P7EM56</accession>
<organism evidence="4 5">
    <name type="scientific">Suillus subaureus</name>
    <dbReference type="NCBI Taxonomy" id="48587"/>
    <lineage>
        <taxon>Eukaryota</taxon>
        <taxon>Fungi</taxon>
        <taxon>Dikarya</taxon>
        <taxon>Basidiomycota</taxon>
        <taxon>Agaricomycotina</taxon>
        <taxon>Agaricomycetes</taxon>
        <taxon>Agaricomycetidae</taxon>
        <taxon>Boletales</taxon>
        <taxon>Suillineae</taxon>
        <taxon>Suillaceae</taxon>
        <taxon>Suillus</taxon>
    </lineage>
</organism>
<dbReference type="InterPro" id="IPR045338">
    <property type="entry name" value="DUF6535"/>
</dbReference>
<evidence type="ECO:0000256" key="1">
    <source>
        <dbReference type="SAM" id="Phobius"/>
    </source>
</evidence>
<dbReference type="RefSeq" id="XP_041198425.1">
    <property type="nucleotide sequence ID" value="XM_041334438.1"/>
</dbReference>
<feature type="transmembrane region" description="Helical" evidence="1">
    <location>
        <begin position="153"/>
        <end position="172"/>
    </location>
</feature>
<dbReference type="Pfam" id="PF20153">
    <property type="entry name" value="DUF6535"/>
    <property type="match status" value="1"/>
</dbReference>
<keyword evidence="2" id="KW-0732">Signal</keyword>
<proteinExistence type="predicted"/>
<protein>
    <recommendedName>
        <fullName evidence="3">DUF6535 domain-containing protein</fullName>
    </recommendedName>
</protein>
<feature type="domain" description="DUF6535" evidence="3">
    <location>
        <begin position="1"/>
        <end position="150"/>
    </location>
</feature>
<dbReference type="EMBL" id="JABBWG010000003">
    <property type="protein sequence ID" value="KAG1824708.1"/>
    <property type="molecule type" value="Genomic_DNA"/>
</dbReference>
<keyword evidence="5" id="KW-1185">Reference proteome</keyword>
<dbReference type="OrthoDB" id="3219854at2759"/>
<evidence type="ECO:0000259" key="3">
    <source>
        <dbReference type="Pfam" id="PF20153"/>
    </source>
</evidence>
<keyword evidence="1" id="KW-0472">Membrane</keyword>
<dbReference type="AlphaFoldDB" id="A0A9P7EM56"/>
<evidence type="ECO:0000256" key="2">
    <source>
        <dbReference type="SAM" id="SignalP"/>
    </source>
</evidence>
<name>A0A9P7EM56_9AGAM</name>
<reference evidence="4" key="1">
    <citation type="journal article" date="2020" name="New Phytol.">
        <title>Comparative genomics reveals dynamic genome evolution in host specialist ectomycorrhizal fungi.</title>
        <authorList>
            <person name="Lofgren L.A."/>
            <person name="Nguyen N.H."/>
            <person name="Vilgalys R."/>
            <person name="Ruytinx J."/>
            <person name="Liao H.L."/>
            <person name="Branco S."/>
            <person name="Kuo A."/>
            <person name="LaButti K."/>
            <person name="Lipzen A."/>
            <person name="Andreopoulos W."/>
            <person name="Pangilinan J."/>
            <person name="Riley R."/>
            <person name="Hundley H."/>
            <person name="Na H."/>
            <person name="Barry K."/>
            <person name="Grigoriev I.V."/>
            <person name="Stajich J.E."/>
            <person name="Kennedy P.G."/>
        </authorList>
    </citation>
    <scope>NUCLEOTIDE SEQUENCE</scope>
    <source>
        <strain evidence="4">MN1</strain>
    </source>
</reference>
<evidence type="ECO:0000313" key="4">
    <source>
        <dbReference type="EMBL" id="KAG1824708.1"/>
    </source>
</evidence>
<keyword evidence="1" id="KW-0812">Transmembrane</keyword>
<dbReference type="GeneID" id="64628455"/>
<feature type="transmembrane region" description="Helical" evidence="1">
    <location>
        <begin position="120"/>
        <end position="141"/>
    </location>
</feature>
<evidence type="ECO:0000313" key="5">
    <source>
        <dbReference type="Proteomes" id="UP000807769"/>
    </source>
</evidence>
<feature type="signal peptide" evidence="2">
    <location>
        <begin position="1"/>
        <end position="16"/>
    </location>
</feature>
<sequence>MGVILTFAGLLSAVNSSFIGGMQPDPGNTTNVLLLKLIQITANPNSVHDISNLSSSENYSSLTVCMQTFAYTSLVFSVLAASGAVLGKQWLNSYKAARGRGSLEERCMQRQMKLDGLEKFHLRTLMQAFLVFLQIALLLFSVSLCIKTWTERVMISGFMIFGTASGVVFYLWTTAVSVWSPHSPFWTPGSKPAGAIRKVFTGATSPPNTSGISRGCGCHGASRAVVTGA</sequence>